<organism evidence="3 4">
    <name type="scientific">Ostreococcus lucimarinus (strain CCE9901)</name>
    <dbReference type="NCBI Taxonomy" id="436017"/>
    <lineage>
        <taxon>Eukaryota</taxon>
        <taxon>Viridiplantae</taxon>
        <taxon>Chlorophyta</taxon>
        <taxon>Mamiellophyceae</taxon>
        <taxon>Mamiellales</taxon>
        <taxon>Bathycoccaceae</taxon>
        <taxon>Ostreococcus</taxon>
    </lineage>
</organism>
<feature type="transmembrane region" description="Helical" evidence="2">
    <location>
        <begin position="281"/>
        <end position="302"/>
    </location>
</feature>
<feature type="compositionally biased region" description="Low complexity" evidence="1">
    <location>
        <begin position="677"/>
        <end position="696"/>
    </location>
</feature>
<feature type="compositionally biased region" description="Basic and acidic residues" evidence="1">
    <location>
        <begin position="665"/>
        <end position="676"/>
    </location>
</feature>
<evidence type="ECO:0000313" key="3">
    <source>
        <dbReference type="EMBL" id="ABO94094.1"/>
    </source>
</evidence>
<feature type="transmembrane region" description="Helical" evidence="2">
    <location>
        <begin position="442"/>
        <end position="463"/>
    </location>
</feature>
<keyword evidence="2" id="KW-0812">Transmembrane</keyword>
<reference evidence="3 4" key="1">
    <citation type="journal article" date="2007" name="Proc. Natl. Acad. Sci. U.S.A.">
        <title>The tiny eukaryote Ostreococcus provides genomic insights into the paradox of plankton speciation.</title>
        <authorList>
            <person name="Palenik B."/>
            <person name="Grimwood J."/>
            <person name="Aerts A."/>
            <person name="Rouze P."/>
            <person name="Salamov A."/>
            <person name="Putnam N."/>
            <person name="Dupont C."/>
            <person name="Jorgensen R."/>
            <person name="Derelle E."/>
            <person name="Rombauts S."/>
            <person name="Zhou K."/>
            <person name="Otillar R."/>
            <person name="Merchant S.S."/>
            <person name="Podell S."/>
            <person name="Gaasterland T."/>
            <person name="Napoli C."/>
            <person name="Gendler K."/>
            <person name="Manuell A."/>
            <person name="Tai V."/>
            <person name="Vallon O."/>
            <person name="Piganeau G."/>
            <person name="Jancek S."/>
            <person name="Heijde M."/>
            <person name="Jabbari K."/>
            <person name="Bowler C."/>
            <person name="Lohr M."/>
            <person name="Robbens S."/>
            <person name="Werner G."/>
            <person name="Dubchak I."/>
            <person name="Pazour G.J."/>
            <person name="Ren Q."/>
            <person name="Paulsen I."/>
            <person name="Delwiche C."/>
            <person name="Schmutz J."/>
            <person name="Rokhsar D."/>
            <person name="Van de Peer Y."/>
            <person name="Moreau H."/>
            <person name="Grigoriev I.V."/>
        </authorList>
    </citation>
    <scope>NUCLEOTIDE SEQUENCE [LARGE SCALE GENOMIC DNA]</scope>
    <source>
        <strain evidence="3 4">CCE9901</strain>
    </source>
</reference>
<dbReference type="RefSeq" id="XP_001415802.1">
    <property type="nucleotide sequence ID" value="XM_001415765.1"/>
</dbReference>
<keyword evidence="2" id="KW-1133">Transmembrane helix</keyword>
<proteinExistence type="predicted"/>
<feature type="region of interest" description="Disordered" evidence="1">
    <location>
        <begin position="777"/>
        <end position="842"/>
    </location>
</feature>
<keyword evidence="4" id="KW-1185">Reference proteome</keyword>
<evidence type="ECO:0000313" key="4">
    <source>
        <dbReference type="Proteomes" id="UP000001568"/>
    </source>
</evidence>
<dbReference type="AlphaFoldDB" id="A4RQW3"/>
<feature type="compositionally biased region" description="Basic and acidic residues" evidence="1">
    <location>
        <begin position="818"/>
        <end position="828"/>
    </location>
</feature>
<dbReference type="KEGG" id="olu:OSTLU_13688"/>
<dbReference type="Proteomes" id="UP000001568">
    <property type="component" value="Chromosome 1"/>
</dbReference>
<sequence>MTACAGAARANDGTTTLIAVGGAAIASTSATSDDAGKRETALGGGLAMLRKFSSTALSVAKTFVDRDADVSEDAVGEYEGVDMDEVSALKREKPTWNCAFVDAPRRYTRFEICAERDCFAVGDETRRVLLFRILSHGKLRLKAIIKGCRDATFAFDADTGALYVHRPSVRLLEIRSERGDAVETRDASGVARVVPGSPKPARRGAPPSAAMSYVLDMRELVHKLPFHHFTAYGLRTSCVLIAVTYASPGVVAAGICLMYYRTYTAQNRTIFENTNIKEAKTRAIITIGVILAFIPAALIGLIEGFRGGLQTLKTIEAWAENGQSGMRAIGAPIMAMDDSLTMLRREAVTANDVGATATIATALTAVTEAMLHHSGSIEFIQDLESLKWVKTFVVIYVTSMTLLMLLLISLLTTSVVPIIAHHGKTPVSQWWKRAPGRVTPEYFVRALPLFTLIYCFLMTSVYWPVSVIGAEVCYSYEAMVEFVVPENVQLYFVCPRFGYELGEYLQDLHADNVKLKETIGNVQDLGGAYASSQYMTALNAAMTSFGADFGIIDEGLGSCQPMSDTIELATAQVCDEVMLGMQMVTAVSFGLTCLLMYGTLHRWFGSDVAKELVQDEEQSLFSKLTSESFIEARSRFGAQKKTPAEQGKEKEKKKKDKGAKKKRKEAKEGKVAEDGSTHVSSSSSEEEGAGATASPSVEETAQQESAAPATSPPDDAAPREIEMQDVMNDDEPSTAADDDGAEEYDSGEEEFIEDDGRVEVPSDLEDYIDDVDETTVVETPADEEPPVSAVVEPENEGSDVAEAPPPTVATPSSSSRVRIVDPRTKQEVTFEPALPKPKSDDT</sequence>
<feature type="compositionally biased region" description="Low complexity" evidence="1">
    <location>
        <begin position="705"/>
        <end position="714"/>
    </location>
</feature>
<gene>
    <name evidence="3" type="ORF">OSTLU_13688</name>
</gene>
<dbReference type="HOGENOM" id="CLU_338154_0_0_1"/>
<evidence type="ECO:0000256" key="1">
    <source>
        <dbReference type="SAM" id="MobiDB-lite"/>
    </source>
</evidence>
<feature type="transmembrane region" description="Helical" evidence="2">
    <location>
        <begin position="239"/>
        <end position="260"/>
    </location>
</feature>
<dbReference type="OrthoDB" id="10524477at2759"/>
<name>A4RQW3_OSTLU</name>
<dbReference type="EMBL" id="CP000581">
    <property type="protein sequence ID" value="ABO94094.1"/>
    <property type="molecule type" value="Genomic_DNA"/>
</dbReference>
<keyword evidence="2" id="KW-0472">Membrane</keyword>
<feature type="transmembrane region" description="Helical" evidence="2">
    <location>
        <begin position="393"/>
        <end position="421"/>
    </location>
</feature>
<dbReference type="Gramene" id="ABO94094">
    <property type="protein sequence ID" value="ABO94094"/>
    <property type="gene ID" value="OSTLU_13688"/>
</dbReference>
<feature type="compositionally biased region" description="Acidic residues" evidence="1">
    <location>
        <begin position="727"/>
        <end position="753"/>
    </location>
</feature>
<accession>A4RQW3</accession>
<evidence type="ECO:0000256" key="2">
    <source>
        <dbReference type="SAM" id="Phobius"/>
    </source>
</evidence>
<feature type="region of interest" description="Disordered" evidence="1">
    <location>
        <begin position="634"/>
        <end position="760"/>
    </location>
</feature>
<feature type="compositionally biased region" description="Basic residues" evidence="1">
    <location>
        <begin position="651"/>
        <end position="664"/>
    </location>
</feature>
<protein>
    <submittedName>
        <fullName evidence="3">Uncharacterized protein</fullName>
    </submittedName>
</protein>
<dbReference type="OMA" id="QPMSDTI"/>
<dbReference type="GeneID" id="4999919"/>